<proteinExistence type="predicted"/>
<dbReference type="InterPro" id="IPR016193">
    <property type="entry name" value="Cytidine_deaminase-like"/>
</dbReference>
<dbReference type="GO" id="GO:0003824">
    <property type="term" value="F:catalytic activity"/>
    <property type="evidence" value="ECO:0007669"/>
    <property type="project" value="InterPro"/>
</dbReference>
<name>A0A7S0G7N6_9RHOD</name>
<dbReference type="CDD" id="cd01285">
    <property type="entry name" value="nucleoside_deaminase"/>
    <property type="match status" value="1"/>
</dbReference>
<evidence type="ECO:0000313" key="2">
    <source>
        <dbReference type="EMBL" id="CAD8403706.1"/>
    </source>
</evidence>
<dbReference type="AlphaFoldDB" id="A0A7S0G7N6"/>
<organism evidence="2">
    <name type="scientific">Rhodosorus marinus</name>
    <dbReference type="NCBI Taxonomy" id="101924"/>
    <lineage>
        <taxon>Eukaryota</taxon>
        <taxon>Rhodophyta</taxon>
        <taxon>Stylonematophyceae</taxon>
        <taxon>Stylonematales</taxon>
        <taxon>Stylonemataceae</taxon>
        <taxon>Rhodosorus</taxon>
    </lineage>
</organism>
<accession>A0A7S0G7N6</accession>
<dbReference type="PROSITE" id="PS51747">
    <property type="entry name" value="CYT_DCMP_DEAMINASES_2"/>
    <property type="match status" value="1"/>
</dbReference>
<dbReference type="Pfam" id="PF00383">
    <property type="entry name" value="dCMP_cyt_deam_1"/>
    <property type="match status" value="1"/>
</dbReference>
<dbReference type="Gene3D" id="3.40.140.10">
    <property type="entry name" value="Cytidine Deaminase, domain 2"/>
    <property type="match status" value="1"/>
</dbReference>
<dbReference type="SUPFAM" id="SSF53927">
    <property type="entry name" value="Cytidine deaminase-like"/>
    <property type="match status" value="1"/>
</dbReference>
<dbReference type="InterPro" id="IPR002125">
    <property type="entry name" value="CMP_dCMP_dom"/>
</dbReference>
<gene>
    <name evidence="2" type="ORF">RMAR0315_LOCUS13715</name>
</gene>
<dbReference type="EMBL" id="HBEK01024972">
    <property type="protein sequence ID" value="CAD8403706.1"/>
    <property type="molecule type" value="Transcribed_RNA"/>
</dbReference>
<protein>
    <recommendedName>
        <fullName evidence="1">CMP/dCMP-type deaminase domain-containing protein</fullName>
    </recommendedName>
</protein>
<evidence type="ECO:0000259" key="1">
    <source>
        <dbReference type="PROSITE" id="PS51747"/>
    </source>
</evidence>
<reference evidence="2" key="1">
    <citation type="submission" date="2021-01" db="EMBL/GenBank/DDBJ databases">
        <authorList>
            <person name="Corre E."/>
            <person name="Pelletier E."/>
            <person name="Niang G."/>
            <person name="Scheremetjew M."/>
            <person name="Finn R."/>
            <person name="Kale V."/>
            <person name="Holt S."/>
            <person name="Cochrane G."/>
            <person name="Meng A."/>
            <person name="Brown T."/>
            <person name="Cohen L."/>
        </authorList>
    </citation>
    <scope>NUCLEOTIDE SEQUENCE</scope>
    <source>
        <strain evidence="2">UTEX LB 2760</strain>
    </source>
</reference>
<sequence>MTEFVVSQPEWLDGFLASKPKVFPTLEDRMNLVIEATDLNIKHKTGGPFGSAVFELKSGKLVAVGVNSVMRHGWSGAHAEAMGIIFASKAIGSYDLGGPGIPEHQLVVNGQPCAMCLGTIIWSGVVEVAWGATSKEIEDLTGFDEGPVPDNYAEELQNRGIHVITDVLREENIKVIATYKNSQGVIYNARLGKP</sequence>
<feature type="domain" description="CMP/dCMP-type deaminase" evidence="1">
    <location>
        <begin position="24"/>
        <end position="148"/>
    </location>
</feature>